<name>A0ABQ8RZ70_PERAM</name>
<accession>A0ABQ8RZ70</accession>
<evidence type="ECO:0000313" key="3">
    <source>
        <dbReference type="Proteomes" id="UP001148838"/>
    </source>
</evidence>
<reference evidence="2 3" key="1">
    <citation type="journal article" date="2022" name="Allergy">
        <title>Genome assembly and annotation of Periplaneta americana reveal a comprehensive cockroach allergen profile.</title>
        <authorList>
            <person name="Wang L."/>
            <person name="Xiong Q."/>
            <person name="Saelim N."/>
            <person name="Wang L."/>
            <person name="Nong W."/>
            <person name="Wan A.T."/>
            <person name="Shi M."/>
            <person name="Liu X."/>
            <person name="Cao Q."/>
            <person name="Hui J.H.L."/>
            <person name="Sookrung N."/>
            <person name="Leung T.F."/>
            <person name="Tungtrongchitr A."/>
            <person name="Tsui S.K.W."/>
        </authorList>
    </citation>
    <scope>NUCLEOTIDE SEQUENCE [LARGE SCALE GENOMIC DNA]</scope>
    <source>
        <strain evidence="2">PWHHKU_190912</strain>
    </source>
</reference>
<keyword evidence="3" id="KW-1185">Reference proteome</keyword>
<feature type="region of interest" description="Disordered" evidence="1">
    <location>
        <begin position="57"/>
        <end position="94"/>
    </location>
</feature>
<feature type="compositionally biased region" description="Low complexity" evidence="1">
    <location>
        <begin position="1"/>
        <end position="12"/>
    </location>
</feature>
<dbReference type="EMBL" id="JAJSOF020000039">
    <property type="protein sequence ID" value="KAJ4427048.1"/>
    <property type="molecule type" value="Genomic_DNA"/>
</dbReference>
<comment type="caution">
    <text evidence="2">The sequence shown here is derived from an EMBL/GenBank/DDBJ whole genome shotgun (WGS) entry which is preliminary data.</text>
</comment>
<organism evidence="2 3">
    <name type="scientific">Periplaneta americana</name>
    <name type="common">American cockroach</name>
    <name type="synonym">Blatta americana</name>
    <dbReference type="NCBI Taxonomy" id="6978"/>
    <lineage>
        <taxon>Eukaryota</taxon>
        <taxon>Metazoa</taxon>
        <taxon>Ecdysozoa</taxon>
        <taxon>Arthropoda</taxon>
        <taxon>Hexapoda</taxon>
        <taxon>Insecta</taxon>
        <taxon>Pterygota</taxon>
        <taxon>Neoptera</taxon>
        <taxon>Polyneoptera</taxon>
        <taxon>Dictyoptera</taxon>
        <taxon>Blattodea</taxon>
        <taxon>Blattoidea</taxon>
        <taxon>Blattidae</taxon>
        <taxon>Blattinae</taxon>
        <taxon>Periplaneta</taxon>
    </lineage>
</organism>
<protein>
    <submittedName>
        <fullName evidence="2">Uncharacterized protein</fullName>
    </submittedName>
</protein>
<gene>
    <name evidence="2" type="ORF">ANN_26847</name>
</gene>
<evidence type="ECO:0000313" key="2">
    <source>
        <dbReference type="EMBL" id="KAJ4427048.1"/>
    </source>
</evidence>
<feature type="region of interest" description="Disordered" evidence="1">
    <location>
        <begin position="1"/>
        <end position="32"/>
    </location>
</feature>
<evidence type="ECO:0000256" key="1">
    <source>
        <dbReference type="SAM" id="MobiDB-lite"/>
    </source>
</evidence>
<dbReference type="Proteomes" id="UP001148838">
    <property type="component" value="Unassembled WGS sequence"/>
</dbReference>
<sequence>MESSSEQGSQSSRPGFDARKTPIGKTGVRRAVDRSWKTGVRYAVNLSESVTVAISRKKAGKIERKIKNDKGNGTEDKQKDREKEKDGKEEGKEYRNDGRWKDRVWTSGWLVVKVRPEPSKARLGGWYISAESGAPLSVADPDSRLVYRQFGESVKFEASIGEANIILANPKLKSDLAFIKANFEKLPVYITKLETSSFPLHSAVQVMKKVEIILKEIPSSVEEAMRNKYFKIVKRNPGWEHVLLVAEALVANDIDVTAFPLVWSPADIESLKYCPIRSCEVERSFSQFKNILTDNRNQFSLQHLEEYLVIHCHNGITIESSV</sequence>
<feature type="compositionally biased region" description="Basic and acidic residues" evidence="1">
    <location>
        <begin position="60"/>
        <end position="94"/>
    </location>
</feature>
<proteinExistence type="predicted"/>